<dbReference type="RefSeq" id="WP_101848887.1">
    <property type="nucleotide sequence ID" value="NZ_PKIZ01000001.1"/>
</dbReference>
<proteinExistence type="inferred from homology"/>
<dbReference type="PANTHER" id="PTHR21262:SF31">
    <property type="entry name" value="GTP PYROPHOSPHOKINASE"/>
    <property type="match status" value="1"/>
</dbReference>
<dbReference type="CDD" id="cd05399">
    <property type="entry name" value="NT_Rel-Spo_like"/>
    <property type="match status" value="1"/>
</dbReference>
<dbReference type="Pfam" id="PF02824">
    <property type="entry name" value="TGS"/>
    <property type="match status" value="1"/>
</dbReference>
<dbReference type="Gene3D" id="3.10.20.30">
    <property type="match status" value="1"/>
</dbReference>
<evidence type="ECO:0000259" key="3">
    <source>
        <dbReference type="PROSITE" id="PS51671"/>
    </source>
</evidence>
<organism evidence="6 7">
    <name type="scientific">Kytococcus schroeteri</name>
    <dbReference type="NCBI Taxonomy" id="138300"/>
    <lineage>
        <taxon>Bacteria</taxon>
        <taxon>Bacillati</taxon>
        <taxon>Actinomycetota</taxon>
        <taxon>Actinomycetes</taxon>
        <taxon>Micrococcales</taxon>
        <taxon>Kytococcaceae</taxon>
        <taxon>Kytococcus</taxon>
    </lineage>
</organism>
<dbReference type="GO" id="GO:0005886">
    <property type="term" value="C:plasma membrane"/>
    <property type="evidence" value="ECO:0007669"/>
    <property type="project" value="TreeGrafter"/>
</dbReference>
<evidence type="ECO:0000313" key="6">
    <source>
        <dbReference type="EMBL" id="PKZ42718.1"/>
    </source>
</evidence>
<comment type="caution">
    <text evidence="6">The sequence shown here is derived from an EMBL/GenBank/DDBJ whole genome shotgun (WGS) entry which is preliminary data.</text>
</comment>
<evidence type="ECO:0000313" key="7">
    <source>
        <dbReference type="Proteomes" id="UP000234206"/>
    </source>
</evidence>
<dbReference type="SUPFAM" id="SSF109604">
    <property type="entry name" value="HD-domain/PDEase-like"/>
    <property type="match status" value="1"/>
</dbReference>
<dbReference type="SMART" id="SM00471">
    <property type="entry name" value="HDc"/>
    <property type="match status" value="1"/>
</dbReference>
<dbReference type="InterPro" id="IPR007685">
    <property type="entry name" value="RelA_SpoT"/>
</dbReference>
<protein>
    <submittedName>
        <fullName evidence="6">Bifunctional (P)ppGpp synthetase/guanosine-3',5'-bis(Diphosphate) 3'-pyrophosphohydrolase</fullName>
    </submittedName>
</protein>
<dbReference type="FunFam" id="3.10.20.30:FF:000002">
    <property type="entry name" value="GTP pyrophosphokinase (RelA/SpoT)"/>
    <property type="match status" value="1"/>
</dbReference>
<dbReference type="EMBL" id="PKIZ01000001">
    <property type="protein sequence ID" value="PKZ42718.1"/>
    <property type="molecule type" value="Genomic_DNA"/>
</dbReference>
<dbReference type="CDD" id="cd01668">
    <property type="entry name" value="TGS_RSH"/>
    <property type="match status" value="1"/>
</dbReference>
<dbReference type="SMART" id="SM00954">
    <property type="entry name" value="RelA_SpoT"/>
    <property type="match status" value="1"/>
</dbReference>
<comment type="pathway">
    <text evidence="1">Purine metabolism.</text>
</comment>
<dbReference type="Pfam" id="PF13291">
    <property type="entry name" value="ACT_4"/>
    <property type="match status" value="1"/>
</dbReference>
<keyword evidence="7" id="KW-1185">Reference proteome</keyword>
<dbReference type="InterPro" id="IPR033655">
    <property type="entry name" value="TGS_RelA/SpoT"/>
</dbReference>
<gene>
    <name evidence="6" type="ORF">CYJ76_00175</name>
</gene>
<dbReference type="InterPro" id="IPR004095">
    <property type="entry name" value="TGS"/>
</dbReference>
<dbReference type="CDD" id="cd04876">
    <property type="entry name" value="ACT_RelA-SpoT"/>
    <property type="match status" value="1"/>
</dbReference>
<evidence type="ECO:0000259" key="5">
    <source>
        <dbReference type="PROSITE" id="PS51880"/>
    </source>
</evidence>
<dbReference type="SUPFAM" id="SSF81271">
    <property type="entry name" value="TGS-like"/>
    <property type="match status" value="1"/>
</dbReference>
<dbReference type="InterPro" id="IPR043519">
    <property type="entry name" value="NT_sf"/>
</dbReference>
<accession>A0A2I1PDJ5</accession>
<dbReference type="InterPro" id="IPR003607">
    <property type="entry name" value="HD/PDEase_dom"/>
</dbReference>
<evidence type="ECO:0000256" key="1">
    <source>
        <dbReference type="ARBA" id="ARBA00025704"/>
    </source>
</evidence>
<feature type="domain" description="TGS" evidence="5">
    <location>
        <begin position="405"/>
        <end position="468"/>
    </location>
</feature>
<feature type="domain" description="ACT" evidence="3">
    <location>
        <begin position="668"/>
        <end position="741"/>
    </location>
</feature>
<dbReference type="AlphaFoldDB" id="A0A2I1PDJ5"/>
<dbReference type="InterPro" id="IPR006674">
    <property type="entry name" value="HD_domain"/>
</dbReference>
<dbReference type="GO" id="GO:0015969">
    <property type="term" value="P:guanosine tetraphosphate metabolic process"/>
    <property type="evidence" value="ECO:0007669"/>
    <property type="project" value="InterPro"/>
</dbReference>
<reference evidence="6 7" key="1">
    <citation type="submission" date="2017-12" db="EMBL/GenBank/DDBJ databases">
        <title>Phylogenetic diversity of female urinary microbiome.</title>
        <authorList>
            <person name="Thomas-White K."/>
            <person name="Wolfe A.J."/>
        </authorList>
    </citation>
    <scope>NUCLEOTIDE SEQUENCE [LARGE SCALE GENOMIC DNA]</scope>
    <source>
        <strain evidence="6 7">UMB1298</strain>
    </source>
</reference>
<dbReference type="InterPro" id="IPR012676">
    <property type="entry name" value="TGS-like"/>
</dbReference>
<comment type="function">
    <text evidence="2">In eubacteria ppGpp (guanosine 3'-diphosphate 5'-diphosphate) is a mediator of the stringent response that coordinates a variety of cellular activities in response to changes in nutritional abundance.</text>
</comment>
<dbReference type="SUPFAM" id="SSF81301">
    <property type="entry name" value="Nucleotidyltransferase"/>
    <property type="match status" value="1"/>
</dbReference>
<dbReference type="PROSITE" id="PS51880">
    <property type="entry name" value="TGS"/>
    <property type="match status" value="1"/>
</dbReference>
<dbReference type="FunFam" id="3.30.460.10:FF:000001">
    <property type="entry name" value="GTP pyrophosphokinase RelA"/>
    <property type="match status" value="1"/>
</dbReference>
<evidence type="ECO:0000256" key="2">
    <source>
        <dbReference type="RuleBase" id="RU003847"/>
    </source>
</evidence>
<dbReference type="InterPro" id="IPR045600">
    <property type="entry name" value="RelA/SpoT_AH_RIS"/>
</dbReference>
<dbReference type="PROSITE" id="PS51831">
    <property type="entry name" value="HD"/>
    <property type="match status" value="1"/>
</dbReference>
<dbReference type="CDD" id="cd00077">
    <property type="entry name" value="HDc"/>
    <property type="match status" value="1"/>
</dbReference>
<name>A0A2I1PDJ5_9MICO</name>
<dbReference type="FunFam" id="1.10.3210.10:FF:000001">
    <property type="entry name" value="GTP pyrophosphokinase RelA"/>
    <property type="match status" value="1"/>
</dbReference>
<dbReference type="GO" id="GO:0016787">
    <property type="term" value="F:hydrolase activity"/>
    <property type="evidence" value="ECO:0007669"/>
    <property type="project" value="UniProtKB-KW"/>
</dbReference>
<dbReference type="Gene3D" id="1.10.3210.10">
    <property type="entry name" value="Hypothetical protein af1432"/>
    <property type="match status" value="1"/>
</dbReference>
<keyword evidence="6" id="KW-0378">Hydrolase</keyword>
<dbReference type="PANTHER" id="PTHR21262">
    <property type="entry name" value="GUANOSINE-3',5'-BIS DIPHOSPHATE 3'-PYROPHOSPHOHYDROLASE"/>
    <property type="match status" value="1"/>
</dbReference>
<feature type="domain" description="HD" evidence="4">
    <location>
        <begin position="71"/>
        <end position="168"/>
    </location>
</feature>
<comment type="similarity">
    <text evidence="2">Belongs to the relA/spoT family.</text>
</comment>
<sequence length="741" mass="82419">MSQQTRPTTGWTVRERLARLGTSRTDTPELAPLMRRLRQRGDKADLSVVERAYQVAARAHEGEVRKSGDPYITHPVAVAGLLADLGMDASTVAAALLHDTVEDTPYSQEQLEADFGPEIALLVDGVTKLDKVEYGDSAQAETVRKMVVAMSKDIRVLVIKLADRLHNARTWRYVSAASARRKAVETLDIYTPLAHRLGMNAVKWELEDLSFRFSQPEVYEAVVRQVAAAAPEREKYLGEIRQRLEGAMAEARLPGVITGREKHYWSIYQKMTVRGRAFEDIHDLVALRILVQDVSDCYHALGLVHSMFTPLPNRIKDYIATPKGNGYQSLHTTVMGTGGKPVEIQIRTHDMHRLAEYGVAAHWRYKQGEQPQRSTQDLSWLRETMDLAVDASSEDFMDTLRFQISSPEVFVFTPKGKIVSLAQGSTPVDMAYAIHTDVGHKAVGAKVNGRMVPLDTQLANGDSVEILTAKGEGAGPSRDWFTFVATPRARSKIKQWFSRERKAEMTAAGHDMLVRALRKADLPVKQWTRPEALQPVVEKLSVHDRDGVFQAVGERRASVEHVIELLRQAHGMEEPEPLVPADVVAAPTRRRHPGEAPVHIVGSDDVWSHLAVCCAPVPGDDIVGYVTTGRGVSVHRRDCPNVEQLVQSPERMVRVAWDERPRGAFTARLVMEGLDREGLLADVMRVTAELGLVLSDVAFSSPDGRTAYGRLEFELAEVDYLDHVVSTLKQIRGIYSVTRAA</sequence>
<dbReference type="InterPro" id="IPR012675">
    <property type="entry name" value="Beta-grasp_dom_sf"/>
</dbReference>
<dbReference type="Pfam" id="PF04607">
    <property type="entry name" value="RelA_SpoT"/>
    <property type="match status" value="1"/>
</dbReference>
<dbReference type="Proteomes" id="UP000234206">
    <property type="component" value="Unassembled WGS sequence"/>
</dbReference>
<dbReference type="NCBIfam" id="TIGR00691">
    <property type="entry name" value="spoT_relA"/>
    <property type="match status" value="1"/>
</dbReference>
<dbReference type="Gene3D" id="3.30.70.260">
    <property type="match status" value="1"/>
</dbReference>
<evidence type="ECO:0000259" key="4">
    <source>
        <dbReference type="PROSITE" id="PS51831"/>
    </source>
</evidence>
<dbReference type="InterPro" id="IPR004811">
    <property type="entry name" value="RelA/Spo_fam"/>
</dbReference>
<dbReference type="InterPro" id="IPR002912">
    <property type="entry name" value="ACT_dom"/>
</dbReference>
<dbReference type="Gene3D" id="3.30.460.10">
    <property type="entry name" value="Beta Polymerase, domain 2"/>
    <property type="match status" value="1"/>
</dbReference>
<dbReference type="Pfam" id="PF19296">
    <property type="entry name" value="RelA_AH_RIS"/>
    <property type="match status" value="1"/>
</dbReference>
<dbReference type="Pfam" id="PF13328">
    <property type="entry name" value="HD_4"/>
    <property type="match status" value="1"/>
</dbReference>
<dbReference type="PROSITE" id="PS51671">
    <property type="entry name" value="ACT"/>
    <property type="match status" value="1"/>
</dbReference>
<dbReference type="OrthoDB" id="9805041at2"/>